<evidence type="ECO:0000313" key="8">
    <source>
        <dbReference type="Proteomes" id="UP000265515"/>
    </source>
</evidence>
<evidence type="ECO:0000256" key="5">
    <source>
        <dbReference type="SAM" id="MobiDB-lite"/>
    </source>
</evidence>
<reference evidence="7 8" key="1">
    <citation type="journal article" date="2018" name="Cell">
        <title>The Chara Genome: Secondary Complexity and Implications for Plant Terrestrialization.</title>
        <authorList>
            <person name="Nishiyama T."/>
            <person name="Sakayama H."/>
            <person name="Vries J.D."/>
            <person name="Buschmann H."/>
            <person name="Saint-Marcoux D."/>
            <person name="Ullrich K.K."/>
            <person name="Haas F.B."/>
            <person name="Vanderstraeten L."/>
            <person name="Becker D."/>
            <person name="Lang D."/>
            <person name="Vosolsobe S."/>
            <person name="Rombauts S."/>
            <person name="Wilhelmsson P.K.I."/>
            <person name="Janitza P."/>
            <person name="Kern R."/>
            <person name="Heyl A."/>
            <person name="Rumpler F."/>
            <person name="Villalobos L.I.A.C."/>
            <person name="Clay J.M."/>
            <person name="Skokan R."/>
            <person name="Toyoda A."/>
            <person name="Suzuki Y."/>
            <person name="Kagoshima H."/>
            <person name="Schijlen E."/>
            <person name="Tajeshwar N."/>
            <person name="Catarino B."/>
            <person name="Hetherington A.J."/>
            <person name="Saltykova A."/>
            <person name="Bonnot C."/>
            <person name="Breuninger H."/>
            <person name="Symeonidi A."/>
            <person name="Radhakrishnan G.V."/>
            <person name="Van Nieuwerburgh F."/>
            <person name="Deforce D."/>
            <person name="Chang C."/>
            <person name="Karol K.G."/>
            <person name="Hedrich R."/>
            <person name="Ulvskov P."/>
            <person name="Glockner G."/>
            <person name="Delwiche C.F."/>
            <person name="Petrasek J."/>
            <person name="Van de Peer Y."/>
            <person name="Friml J."/>
            <person name="Beilby M."/>
            <person name="Dolan L."/>
            <person name="Kohara Y."/>
            <person name="Sugano S."/>
            <person name="Fujiyama A."/>
            <person name="Delaux P.-M."/>
            <person name="Quint M."/>
            <person name="TheiBen G."/>
            <person name="Hagemann M."/>
            <person name="Harholt J."/>
            <person name="Dunand C."/>
            <person name="Zachgo S."/>
            <person name="Langdale J."/>
            <person name="Maumus F."/>
            <person name="Straeten D.V.D."/>
            <person name="Gould S.B."/>
            <person name="Rensing S.A."/>
        </authorList>
    </citation>
    <scope>NUCLEOTIDE SEQUENCE [LARGE SCALE GENOMIC DNA]</scope>
    <source>
        <strain evidence="7 8">S276</strain>
    </source>
</reference>
<dbReference type="GO" id="GO:0047617">
    <property type="term" value="F:fatty acyl-CoA hydrolase activity"/>
    <property type="evidence" value="ECO:0007669"/>
    <property type="project" value="TreeGrafter"/>
</dbReference>
<proteinExistence type="inferred from homology"/>
<evidence type="ECO:0000313" key="7">
    <source>
        <dbReference type="EMBL" id="GBG77596.1"/>
    </source>
</evidence>
<dbReference type="Proteomes" id="UP000265515">
    <property type="component" value="Unassembled WGS sequence"/>
</dbReference>
<feature type="region of interest" description="Disordered" evidence="5">
    <location>
        <begin position="127"/>
        <end position="174"/>
    </location>
</feature>
<dbReference type="PANTHER" id="PTHR12655">
    <property type="entry name" value="ACYL-COA THIOESTERASE"/>
    <property type="match status" value="1"/>
</dbReference>
<dbReference type="InterPro" id="IPR029069">
    <property type="entry name" value="HotDog_dom_sf"/>
</dbReference>
<dbReference type="OrthoDB" id="331699at2759"/>
<accession>A0A388L5L8</accession>
<feature type="compositionally biased region" description="Basic and acidic residues" evidence="5">
    <location>
        <begin position="416"/>
        <end position="425"/>
    </location>
</feature>
<evidence type="ECO:0000256" key="2">
    <source>
        <dbReference type="ARBA" id="ARBA00022737"/>
    </source>
</evidence>
<feature type="region of interest" description="Disordered" evidence="5">
    <location>
        <begin position="338"/>
        <end position="363"/>
    </location>
</feature>
<feature type="region of interest" description="Disordered" evidence="5">
    <location>
        <begin position="416"/>
        <end position="439"/>
    </location>
</feature>
<name>A0A388L5L8_CHABU</name>
<keyword evidence="2" id="KW-0677">Repeat</keyword>
<evidence type="ECO:0000256" key="4">
    <source>
        <dbReference type="ARBA" id="ARBA00022946"/>
    </source>
</evidence>
<dbReference type="PROSITE" id="PS51770">
    <property type="entry name" value="HOTDOG_ACOT"/>
    <property type="match status" value="2"/>
</dbReference>
<dbReference type="InterPro" id="IPR033120">
    <property type="entry name" value="HOTDOG_ACOT"/>
</dbReference>
<feature type="region of interest" description="Disordered" evidence="5">
    <location>
        <begin position="41"/>
        <end position="71"/>
    </location>
</feature>
<evidence type="ECO:0000256" key="1">
    <source>
        <dbReference type="ARBA" id="ARBA00010458"/>
    </source>
</evidence>
<protein>
    <recommendedName>
        <fullName evidence="6">HotDog ACOT-type domain-containing protein</fullName>
    </recommendedName>
</protein>
<dbReference type="CDD" id="cd03442">
    <property type="entry name" value="BFIT_BACH"/>
    <property type="match status" value="2"/>
</dbReference>
<feature type="region of interest" description="Disordered" evidence="5">
    <location>
        <begin position="625"/>
        <end position="649"/>
    </location>
</feature>
<organism evidence="7 8">
    <name type="scientific">Chara braunii</name>
    <name type="common">Braun's stonewort</name>
    <dbReference type="NCBI Taxonomy" id="69332"/>
    <lineage>
        <taxon>Eukaryota</taxon>
        <taxon>Viridiplantae</taxon>
        <taxon>Streptophyta</taxon>
        <taxon>Charophyceae</taxon>
        <taxon>Charales</taxon>
        <taxon>Characeae</taxon>
        <taxon>Chara</taxon>
    </lineage>
</organism>
<comment type="similarity">
    <text evidence="1">Belongs to the acyl coenzyme A hydrolase family.</text>
</comment>
<feature type="domain" description="HotDog ACOT-type" evidence="6">
    <location>
        <begin position="239"/>
        <end position="398"/>
    </location>
</feature>
<gene>
    <name evidence="7" type="ORF">CBR_g24043</name>
</gene>
<dbReference type="GO" id="GO:0006637">
    <property type="term" value="P:acyl-CoA metabolic process"/>
    <property type="evidence" value="ECO:0007669"/>
    <property type="project" value="TreeGrafter"/>
</dbReference>
<feature type="compositionally biased region" description="Basic and acidic residues" evidence="5">
    <location>
        <begin position="138"/>
        <end position="155"/>
    </location>
</feature>
<feature type="compositionally biased region" description="Polar residues" evidence="5">
    <location>
        <begin position="48"/>
        <end position="61"/>
    </location>
</feature>
<feature type="domain" description="HotDog ACOT-type" evidence="6">
    <location>
        <begin position="482"/>
        <end position="601"/>
    </location>
</feature>
<dbReference type="Pfam" id="PF03061">
    <property type="entry name" value="4HBT"/>
    <property type="match status" value="1"/>
</dbReference>
<comment type="caution">
    <text evidence="7">The sequence shown here is derived from an EMBL/GenBank/DDBJ whole genome shotgun (WGS) entry which is preliminary data.</text>
</comment>
<dbReference type="Gramene" id="GBG77596">
    <property type="protein sequence ID" value="GBG77596"/>
    <property type="gene ID" value="CBR_g24043"/>
</dbReference>
<evidence type="ECO:0000256" key="3">
    <source>
        <dbReference type="ARBA" id="ARBA00022801"/>
    </source>
</evidence>
<dbReference type="EMBL" id="BFEA01000272">
    <property type="protein sequence ID" value="GBG77596.1"/>
    <property type="molecule type" value="Genomic_DNA"/>
</dbReference>
<dbReference type="SUPFAM" id="SSF54637">
    <property type="entry name" value="Thioesterase/thiol ester dehydrase-isomerase"/>
    <property type="match status" value="2"/>
</dbReference>
<keyword evidence="8" id="KW-1185">Reference proteome</keyword>
<dbReference type="PANTHER" id="PTHR12655:SF0">
    <property type="entry name" value="ACYL-COENZYME A THIOESTERASE 9, MITOCHONDRIAL"/>
    <property type="match status" value="1"/>
</dbReference>
<dbReference type="InterPro" id="IPR006683">
    <property type="entry name" value="Thioestr_dom"/>
</dbReference>
<keyword evidence="4" id="KW-0809">Transit peptide</keyword>
<keyword evidence="3" id="KW-0378">Hydrolase</keyword>
<feature type="compositionally biased region" description="Pro residues" evidence="5">
    <location>
        <begin position="632"/>
        <end position="649"/>
    </location>
</feature>
<dbReference type="STRING" id="69332.A0A388L5L8"/>
<dbReference type="AlphaFoldDB" id="A0A388L5L8"/>
<dbReference type="Gene3D" id="3.10.129.10">
    <property type="entry name" value="Hotdog Thioesterase"/>
    <property type="match status" value="2"/>
</dbReference>
<evidence type="ECO:0000259" key="6">
    <source>
        <dbReference type="PROSITE" id="PS51770"/>
    </source>
</evidence>
<sequence length="649" mass="72155">MARAVSLPVARRLPVAWFRFSTSDSLDSSASCSARRRVNRNYIDTPRDSNWSSPSPATSASRHSHDRGRKGGAAYGSVCTCALSPPTTLIRGRSQLINGRLEGVDQRGGGGGGGGGGCVAMSAAAAGELSPPSLPQRQQEEHNRLRRRESDDLHVARTPASSSESRDRSRGVSGWTGPVRHVWSWSVSSDSEATRPGQHRSPIVDRLWRERQRMLEGPIDVPPPSVLLTRTPSESRCEMVYSFSTDRSFAEQYRNPWGYVRVGKVLEDLDALAGSIAYVHCTDDDVSTRPLLIVTASVDKISLKNHLLLDRDMKIEGQVTWVGRSSIEIRVKVMQRQELLPSTSEGGGPGNSLPDEDEGEKASTWGIRRAQRGGEEGEEAEEEEVLVALYTFVARDYQTNKAVPVNRLAPETAEEKRLFEEGQARDRRRKELRSRQQQRLQGVPSISPIHLMDDDRLHESLSEGRILQEMPALSDGNSILIRDTQMESTMICMHQEKNIHGKIFGGFLMRQAYELAFATCYVFSGLRPVFLENDQITFHRPVDVGDLLRLKGCVLYTEKRDDPSLGPLIRVQVVAYITKPEKRSSEVSNTFYFTFSVNAQELKQSGRAVRRVLPATEEEARIYVTRYEADHPPPPATSSSPPPPPSPSS</sequence>